<dbReference type="GeneID" id="107392276"/>
<feature type="domain" description="PIH1D1/2/3 CS-like" evidence="6">
    <location>
        <begin position="247"/>
        <end position="345"/>
    </location>
</feature>
<accession>A0A8C6PCB3</accession>
<dbReference type="Proteomes" id="UP000822369">
    <property type="component" value="Chromosome 18"/>
</dbReference>
<dbReference type="PANTHER" id="PTHR22997">
    <property type="entry name" value="PIH1 DOMAIN-CONTAINING PROTEIN 1"/>
    <property type="match status" value="1"/>
</dbReference>
<reference evidence="8" key="3">
    <citation type="submission" date="2025-05" db="UniProtKB">
        <authorList>
            <consortium name="Ensembl"/>
        </authorList>
    </citation>
    <scope>IDENTIFICATION</scope>
</reference>
<dbReference type="HAMAP" id="MF_03069">
    <property type="entry name" value="Kintoun"/>
    <property type="match status" value="1"/>
</dbReference>
<evidence type="ECO:0000256" key="2">
    <source>
        <dbReference type="ARBA" id="ARBA00024190"/>
    </source>
</evidence>
<dbReference type="GO" id="GO:0120293">
    <property type="term" value="C:dynein axonemal particle"/>
    <property type="evidence" value="ECO:0007669"/>
    <property type="project" value="UniProtKB-SubCell"/>
</dbReference>
<dbReference type="GeneTree" id="ENSGT00510000048466"/>
<dbReference type="AlphaFoldDB" id="A0A8C6PCB3"/>
<dbReference type="RefSeq" id="XP_015825471.3">
    <property type="nucleotide sequence ID" value="XM_015969985.3"/>
</dbReference>
<evidence type="ECO:0000259" key="6">
    <source>
        <dbReference type="Pfam" id="PF18201"/>
    </source>
</evidence>
<feature type="compositionally biased region" description="Basic and acidic residues" evidence="4">
    <location>
        <begin position="407"/>
        <end position="436"/>
    </location>
</feature>
<evidence type="ECO:0000256" key="1">
    <source>
        <dbReference type="ARBA" id="ARBA00022490"/>
    </source>
</evidence>
<feature type="compositionally biased region" description="Basic and acidic residues" evidence="4">
    <location>
        <begin position="367"/>
        <end position="400"/>
    </location>
</feature>
<dbReference type="InterPro" id="IPR012981">
    <property type="entry name" value="PIH1_N"/>
</dbReference>
<dbReference type="OrthoDB" id="546764at2759"/>
<dbReference type="CTD" id="55172"/>
<keyword evidence="9" id="KW-1185">Reference proteome</keyword>
<comment type="subcellular location">
    <subcellularLocation>
        <location evidence="3">Cytoplasm</location>
    </subcellularLocation>
    <subcellularLocation>
        <location evidence="2">Dynein axonemal particle</location>
    </subcellularLocation>
    <text evidence="3">Localizes in the apical cytoplasm around the gamma-tubulin-positive pericentriolar region, not in the cilia.</text>
</comment>
<reference evidence="7" key="2">
    <citation type="submission" date="2020-03" db="EMBL/GenBank/DDBJ databases">
        <title>Intra-Species Differences in Population Size shape Life History and Genome Evolution.</title>
        <authorList>
            <person name="Willemsen D."/>
            <person name="Cui R."/>
            <person name="Valenzano D.R."/>
        </authorList>
    </citation>
    <scope>NUCLEOTIDE SEQUENCE</scope>
    <source>
        <strain evidence="7">GRZ</strain>
        <tissue evidence="7">Whole</tissue>
    </source>
</reference>
<dbReference type="Pfam" id="PF08190">
    <property type="entry name" value="PIH1"/>
    <property type="match status" value="1"/>
</dbReference>
<dbReference type="GO" id="GO:0060285">
    <property type="term" value="P:cilium-dependent cell motility"/>
    <property type="evidence" value="ECO:0007669"/>
    <property type="project" value="UniProtKB-UniRule"/>
</dbReference>
<dbReference type="KEGG" id="nfu:107392276"/>
<reference evidence="8" key="1">
    <citation type="submission" date="2014-08" db="EMBL/GenBank/DDBJ databases">
        <authorList>
            <person name="Senf B."/>
            <person name="Petzold A."/>
            <person name="Downie B.R."/>
            <person name="Koch P."/>
            <person name="Platzer M."/>
        </authorList>
    </citation>
    <scope>NUCLEOTIDE SEQUENCE [LARGE SCALE GENOMIC DNA]</scope>
    <source>
        <strain evidence="8">GRZ</strain>
    </source>
</reference>
<evidence type="ECO:0000313" key="9">
    <source>
        <dbReference type="Proteomes" id="UP000694548"/>
    </source>
</evidence>
<gene>
    <name evidence="7 8" type="primary">dnaaf2</name>
    <name evidence="3" type="synonym">DNAAF2</name>
    <name evidence="3" type="synonym">KTU</name>
    <name evidence="7" type="ORF">G4P62_015468</name>
</gene>
<dbReference type="GO" id="GO:0005576">
    <property type="term" value="C:extracellular region"/>
    <property type="evidence" value="ECO:0007669"/>
    <property type="project" value="GOC"/>
</dbReference>
<dbReference type="EMBL" id="JAAVVJ010000018">
    <property type="protein sequence ID" value="KAF7201743.1"/>
    <property type="molecule type" value="Genomic_DNA"/>
</dbReference>
<evidence type="ECO:0000256" key="4">
    <source>
        <dbReference type="SAM" id="MobiDB-lite"/>
    </source>
</evidence>
<dbReference type="InterPro" id="IPR050734">
    <property type="entry name" value="PIH1/Kintoun_subfamily"/>
</dbReference>
<proteinExistence type="inferred from homology"/>
<dbReference type="Ensembl" id="ENSNFUT00015043446.1">
    <property type="protein sequence ID" value="ENSNFUP00015041619.1"/>
    <property type="gene ID" value="ENSNFUG00015019960.1"/>
</dbReference>
<dbReference type="Proteomes" id="UP000694548">
    <property type="component" value="Chromosome sgr16"/>
</dbReference>
<comment type="function">
    <text evidence="3">Required for cytoplasmic pre-assembly of axonemal dyneins, thereby playing a central role in motility in cilia and flagella. Involved in pre-assembly of dynein arm complexes in the cytoplasm before intraflagellar transport loads them for the ciliary compartment.</text>
</comment>
<evidence type="ECO:0000256" key="3">
    <source>
        <dbReference type="HAMAP-Rule" id="MF_03069"/>
    </source>
</evidence>
<feature type="compositionally biased region" description="Acidic residues" evidence="4">
    <location>
        <begin position="464"/>
        <end position="478"/>
    </location>
</feature>
<dbReference type="GO" id="GO:0070286">
    <property type="term" value="P:axonemal dynein complex assembly"/>
    <property type="evidence" value="ECO:0007669"/>
    <property type="project" value="UniProtKB-UniRule"/>
</dbReference>
<dbReference type="OMA" id="QCWSLPH"/>
<dbReference type="Pfam" id="PF18201">
    <property type="entry name" value="PIH1_CS"/>
    <property type="match status" value="1"/>
</dbReference>
<dbReference type="InterPro" id="IPR034727">
    <property type="entry name" value="Kintoun"/>
</dbReference>
<sequence>MDAGNKLKELNLTPDEIDRFTKAFSDEKFKDLLREYAQEISDPEARKTYEAEIKLLEEERGNSVEFLHPTPFKALKTSVGGEQKCYVNICADENIEKPEFTPAVSKDGRRGQCWTLPHRLHRGGQIRNAKGDKSETYDVIFHPDTLHMATKNKRFMDMVENAAIKGIQETFNVTLDENNVREMKTKYKGVPQPCVIRKPISGITATKKPPEQADTLAFLFPDVTRLSESPPKINSSFQIQRQKSKEPTKPKYAVKYRSVVDLQDYRCSRDSAQSPRPKEIVVTIDLPLLRSAGDTSLEVMEKILLLESREPAYKLELPLAYPVDENNGNAKFNKQSRQLIITLPVRPPHETFDFCVRPASPVCETQSVHEDKEERAGVEEEGVKWEKLKGEDTRTVEKDGNQTTGREQFKNSEGVKEDGKTDKQEKTCELERKGLEAEEEEEMRGELPKNDSHEDTLQEKSGGNEEEDAKFPAEEESTAADNHAKTDHQHVLTSIEDMEAKLNHAMVSKKATDIIQNNMGGVSISEGDVKSSQMFATDETNSLSRKNLTVVPVELSENHTDGDGVPAQQSCQTPEHDEKPPAAFLREIHADGNETVIRDHSTSAGFVFQNKLMYELD</sequence>
<evidence type="ECO:0000259" key="5">
    <source>
        <dbReference type="Pfam" id="PF08190"/>
    </source>
</evidence>
<dbReference type="InterPro" id="IPR041442">
    <property type="entry name" value="PIH1D1/2/3_CS-like"/>
</dbReference>
<feature type="region of interest" description="Disordered" evidence="4">
    <location>
        <begin position="366"/>
        <end position="488"/>
    </location>
</feature>
<evidence type="ECO:0000313" key="8">
    <source>
        <dbReference type="Ensembl" id="ENSNFUP00015041619.1"/>
    </source>
</evidence>
<comment type="similarity">
    <text evidence="3">Belongs to the PIH1 family. Kintoun subfamily.</text>
</comment>
<feature type="domain" description="PIH1 N-terminal" evidence="5">
    <location>
        <begin position="40"/>
        <end position="201"/>
    </location>
</feature>
<feature type="region of interest" description="Disordered" evidence="4">
    <location>
        <begin position="557"/>
        <end position="578"/>
    </location>
</feature>
<dbReference type="PANTHER" id="PTHR22997:SF3">
    <property type="entry name" value="PROTEIN KINTOUN"/>
    <property type="match status" value="1"/>
</dbReference>
<keyword evidence="1 3" id="KW-0963">Cytoplasm</keyword>
<evidence type="ECO:0000313" key="7">
    <source>
        <dbReference type="EMBL" id="KAF7201743.1"/>
    </source>
</evidence>
<name>A0A8C6PCB3_NOTFU</name>
<protein>
    <recommendedName>
        <fullName evidence="3">Protein kintoun</fullName>
    </recommendedName>
    <alternativeName>
        <fullName evidence="3">Dynein assembly factor 2, axonemal</fullName>
    </alternativeName>
</protein>
<dbReference type="GO" id="GO:0003351">
    <property type="term" value="P:epithelial cilium movement involved in extracellular fluid movement"/>
    <property type="evidence" value="ECO:0007669"/>
    <property type="project" value="TreeGrafter"/>
</dbReference>
<organism evidence="8 9">
    <name type="scientific">Nothobranchius furzeri</name>
    <name type="common">Turquoise killifish</name>
    <dbReference type="NCBI Taxonomy" id="105023"/>
    <lineage>
        <taxon>Eukaryota</taxon>
        <taxon>Metazoa</taxon>
        <taxon>Chordata</taxon>
        <taxon>Craniata</taxon>
        <taxon>Vertebrata</taxon>
        <taxon>Euteleostomi</taxon>
        <taxon>Actinopterygii</taxon>
        <taxon>Neopterygii</taxon>
        <taxon>Teleostei</taxon>
        <taxon>Neoteleostei</taxon>
        <taxon>Acanthomorphata</taxon>
        <taxon>Ovalentaria</taxon>
        <taxon>Atherinomorphae</taxon>
        <taxon>Cyprinodontiformes</taxon>
        <taxon>Nothobranchiidae</taxon>
        <taxon>Nothobranchius</taxon>
    </lineage>
</organism>
<feature type="compositionally biased region" description="Basic and acidic residues" evidence="4">
    <location>
        <begin position="444"/>
        <end position="458"/>
    </location>
</feature>